<feature type="domain" description="Glycosyltransferase 2-like" evidence="5">
    <location>
        <begin position="25"/>
        <end position="153"/>
    </location>
</feature>
<evidence type="ECO:0000256" key="2">
    <source>
        <dbReference type="ARBA" id="ARBA00006739"/>
    </source>
</evidence>
<keyword evidence="3" id="KW-0328">Glycosyltransferase</keyword>
<dbReference type="Gene3D" id="3.90.550.10">
    <property type="entry name" value="Spore Coat Polysaccharide Biosynthesis Protein SpsA, Chain A"/>
    <property type="match status" value="1"/>
</dbReference>
<dbReference type="PANTHER" id="PTHR43179">
    <property type="entry name" value="RHAMNOSYLTRANSFERASE WBBL"/>
    <property type="match status" value="1"/>
</dbReference>
<dbReference type="Proteomes" id="UP001501116">
    <property type="component" value="Unassembled WGS sequence"/>
</dbReference>
<dbReference type="SUPFAM" id="SSF53448">
    <property type="entry name" value="Nucleotide-diphospho-sugar transferases"/>
    <property type="match status" value="1"/>
</dbReference>
<dbReference type="RefSeq" id="WP_344421994.1">
    <property type="nucleotide sequence ID" value="NZ_BAAANN010000017.1"/>
</dbReference>
<comment type="caution">
    <text evidence="6">The sequence shown here is derived from an EMBL/GenBank/DDBJ whole genome shotgun (WGS) entry which is preliminary data.</text>
</comment>
<protein>
    <submittedName>
        <fullName evidence="6">Glycosyltransferase family 2 protein</fullName>
    </submittedName>
</protein>
<evidence type="ECO:0000313" key="7">
    <source>
        <dbReference type="Proteomes" id="UP001501116"/>
    </source>
</evidence>
<comment type="pathway">
    <text evidence="1">Cell wall biogenesis; cell wall polysaccharide biosynthesis.</text>
</comment>
<evidence type="ECO:0000256" key="4">
    <source>
        <dbReference type="ARBA" id="ARBA00022679"/>
    </source>
</evidence>
<evidence type="ECO:0000259" key="5">
    <source>
        <dbReference type="Pfam" id="PF00535"/>
    </source>
</evidence>
<evidence type="ECO:0000256" key="1">
    <source>
        <dbReference type="ARBA" id="ARBA00004776"/>
    </source>
</evidence>
<dbReference type="InterPro" id="IPR001173">
    <property type="entry name" value="Glyco_trans_2-like"/>
</dbReference>
<accession>A0ABN2RD83</accession>
<gene>
    <name evidence="6" type="ORF">GCM10009754_44950</name>
</gene>
<dbReference type="Pfam" id="PF00535">
    <property type="entry name" value="Glycos_transf_2"/>
    <property type="match status" value="1"/>
</dbReference>
<proteinExistence type="inferred from homology"/>
<dbReference type="EMBL" id="BAAANN010000017">
    <property type="protein sequence ID" value="GAA1967316.1"/>
    <property type="molecule type" value="Genomic_DNA"/>
</dbReference>
<evidence type="ECO:0000313" key="6">
    <source>
        <dbReference type="EMBL" id="GAA1967316.1"/>
    </source>
</evidence>
<evidence type="ECO:0000256" key="3">
    <source>
        <dbReference type="ARBA" id="ARBA00022676"/>
    </source>
</evidence>
<name>A0ABN2RD83_9PSEU</name>
<sequence>MRTRSADDHTPTSVRVAIVLYENSLDELWRCLRAVRRTVENAIANPANPLGVLCIAIGDCSDRALLGEQDLDDLRDGLDESVSVEYRWFAKNLGHSAACNALAEDAREDTLLFLNPDTYVAPNLLTTLVRSLHTSDVVAADARQIPCEHPKHYDPVVGDQSWASGACLLVRTFAYWQVDGFDAKTFPSYVNDVDLSWRLRLYGGRVVHEPRAVLFHDKRLDRAAGVRPTRIELYEGLLGRLLLATKYDRADIVRETIDVIREHGSEEQRRAVTEFERRRKRKELPSAVPGGAAVAEFVDGEYGRRRF</sequence>
<keyword evidence="4" id="KW-0808">Transferase</keyword>
<dbReference type="PANTHER" id="PTHR43179:SF12">
    <property type="entry name" value="GALACTOFURANOSYLTRANSFERASE GLFT2"/>
    <property type="match status" value="1"/>
</dbReference>
<organism evidence="6 7">
    <name type="scientific">Amycolatopsis minnesotensis</name>
    <dbReference type="NCBI Taxonomy" id="337894"/>
    <lineage>
        <taxon>Bacteria</taxon>
        <taxon>Bacillati</taxon>
        <taxon>Actinomycetota</taxon>
        <taxon>Actinomycetes</taxon>
        <taxon>Pseudonocardiales</taxon>
        <taxon>Pseudonocardiaceae</taxon>
        <taxon>Amycolatopsis</taxon>
    </lineage>
</organism>
<reference evidence="6 7" key="1">
    <citation type="journal article" date="2019" name="Int. J. Syst. Evol. Microbiol.">
        <title>The Global Catalogue of Microorganisms (GCM) 10K type strain sequencing project: providing services to taxonomists for standard genome sequencing and annotation.</title>
        <authorList>
            <consortium name="The Broad Institute Genomics Platform"/>
            <consortium name="The Broad Institute Genome Sequencing Center for Infectious Disease"/>
            <person name="Wu L."/>
            <person name="Ma J."/>
        </authorList>
    </citation>
    <scope>NUCLEOTIDE SEQUENCE [LARGE SCALE GENOMIC DNA]</scope>
    <source>
        <strain evidence="6 7">JCM 14545</strain>
    </source>
</reference>
<keyword evidence="7" id="KW-1185">Reference proteome</keyword>
<dbReference type="InterPro" id="IPR029044">
    <property type="entry name" value="Nucleotide-diphossugar_trans"/>
</dbReference>
<comment type="similarity">
    <text evidence="2">Belongs to the glycosyltransferase 2 family.</text>
</comment>